<name>A0AAD8HRS4_9APIA</name>
<evidence type="ECO:0000313" key="4">
    <source>
        <dbReference type="EMBL" id="KAK1371188.1"/>
    </source>
</evidence>
<dbReference type="AlphaFoldDB" id="A0AAD8HRS4"/>
<dbReference type="SUPFAM" id="SSF51197">
    <property type="entry name" value="Clavaminate synthase-like"/>
    <property type="match status" value="1"/>
</dbReference>
<keyword evidence="2" id="KW-0408">Iron</keyword>
<comment type="caution">
    <text evidence="4">The sequence shown here is derived from an EMBL/GenBank/DDBJ whole genome shotgun (WGS) entry which is preliminary data.</text>
</comment>
<proteinExistence type="predicted"/>
<dbReference type="InterPro" id="IPR027443">
    <property type="entry name" value="IPNS-like_sf"/>
</dbReference>
<sequence>MAETLNSDFKPVQELALDCNTLLERYIHKLNDDAINVNFPAIDIPVIDLNSLKYSSPSADKELEKLRTSLSSWGCFQAINHGMTSSFLDKCTVLAKTSLRFQRRKSSSA</sequence>
<dbReference type="Gene3D" id="2.60.120.330">
    <property type="entry name" value="B-lactam Antibiotic, Isopenicillin N Synthase, Chain"/>
    <property type="match status" value="1"/>
</dbReference>
<protein>
    <recommendedName>
        <fullName evidence="3">Non-haem dioxygenase N-terminal domain-containing protein</fullName>
    </recommendedName>
</protein>
<evidence type="ECO:0000259" key="3">
    <source>
        <dbReference type="Pfam" id="PF14226"/>
    </source>
</evidence>
<dbReference type="Pfam" id="PF14226">
    <property type="entry name" value="DIOX_N"/>
    <property type="match status" value="1"/>
</dbReference>
<reference evidence="4" key="2">
    <citation type="submission" date="2023-05" db="EMBL/GenBank/DDBJ databases">
        <authorList>
            <person name="Schelkunov M.I."/>
        </authorList>
    </citation>
    <scope>NUCLEOTIDE SEQUENCE</scope>
    <source>
        <strain evidence="4">Hsosn_3</strain>
        <tissue evidence="4">Leaf</tissue>
    </source>
</reference>
<evidence type="ECO:0000256" key="1">
    <source>
        <dbReference type="ARBA" id="ARBA00022723"/>
    </source>
</evidence>
<reference evidence="4" key="1">
    <citation type="submission" date="2023-02" db="EMBL/GenBank/DDBJ databases">
        <title>Genome of toxic invasive species Heracleum sosnowskyi carries increased number of genes despite the absence of recent whole-genome duplications.</title>
        <authorList>
            <person name="Schelkunov M."/>
            <person name="Shtratnikova V."/>
            <person name="Makarenko M."/>
            <person name="Klepikova A."/>
            <person name="Omelchenko D."/>
            <person name="Novikova G."/>
            <person name="Obukhova E."/>
            <person name="Bogdanov V."/>
            <person name="Penin A."/>
            <person name="Logacheva M."/>
        </authorList>
    </citation>
    <scope>NUCLEOTIDE SEQUENCE</scope>
    <source>
        <strain evidence="4">Hsosn_3</strain>
        <tissue evidence="4">Leaf</tissue>
    </source>
</reference>
<gene>
    <name evidence="4" type="ORF">POM88_037280</name>
</gene>
<keyword evidence="1" id="KW-0479">Metal-binding</keyword>
<evidence type="ECO:0000256" key="2">
    <source>
        <dbReference type="ARBA" id="ARBA00023004"/>
    </source>
</evidence>
<evidence type="ECO:0000313" key="5">
    <source>
        <dbReference type="Proteomes" id="UP001237642"/>
    </source>
</evidence>
<dbReference type="Proteomes" id="UP001237642">
    <property type="component" value="Unassembled WGS sequence"/>
</dbReference>
<organism evidence="4 5">
    <name type="scientific">Heracleum sosnowskyi</name>
    <dbReference type="NCBI Taxonomy" id="360622"/>
    <lineage>
        <taxon>Eukaryota</taxon>
        <taxon>Viridiplantae</taxon>
        <taxon>Streptophyta</taxon>
        <taxon>Embryophyta</taxon>
        <taxon>Tracheophyta</taxon>
        <taxon>Spermatophyta</taxon>
        <taxon>Magnoliopsida</taxon>
        <taxon>eudicotyledons</taxon>
        <taxon>Gunneridae</taxon>
        <taxon>Pentapetalae</taxon>
        <taxon>asterids</taxon>
        <taxon>campanulids</taxon>
        <taxon>Apiales</taxon>
        <taxon>Apiaceae</taxon>
        <taxon>Apioideae</taxon>
        <taxon>apioid superclade</taxon>
        <taxon>Tordylieae</taxon>
        <taxon>Tordyliinae</taxon>
        <taxon>Heracleum</taxon>
    </lineage>
</organism>
<keyword evidence="5" id="KW-1185">Reference proteome</keyword>
<accession>A0AAD8HRS4</accession>
<dbReference type="EMBL" id="JAUIZM010000008">
    <property type="protein sequence ID" value="KAK1371188.1"/>
    <property type="molecule type" value="Genomic_DNA"/>
</dbReference>
<dbReference type="InterPro" id="IPR026992">
    <property type="entry name" value="DIOX_N"/>
</dbReference>
<feature type="domain" description="Non-haem dioxygenase N-terminal" evidence="3">
    <location>
        <begin position="44"/>
        <end position="95"/>
    </location>
</feature>
<dbReference type="GO" id="GO:0046872">
    <property type="term" value="F:metal ion binding"/>
    <property type="evidence" value="ECO:0007669"/>
    <property type="project" value="UniProtKB-KW"/>
</dbReference>